<dbReference type="Proteomes" id="UP001172684">
    <property type="component" value="Unassembled WGS sequence"/>
</dbReference>
<feature type="compositionally biased region" description="Polar residues" evidence="1">
    <location>
        <begin position="39"/>
        <end position="48"/>
    </location>
</feature>
<keyword evidence="3" id="KW-1185">Reference proteome</keyword>
<organism evidence="2 3">
    <name type="scientific">Coniosporium apollinis</name>
    <dbReference type="NCBI Taxonomy" id="61459"/>
    <lineage>
        <taxon>Eukaryota</taxon>
        <taxon>Fungi</taxon>
        <taxon>Dikarya</taxon>
        <taxon>Ascomycota</taxon>
        <taxon>Pezizomycotina</taxon>
        <taxon>Dothideomycetes</taxon>
        <taxon>Dothideomycetes incertae sedis</taxon>
        <taxon>Coniosporium</taxon>
    </lineage>
</organism>
<evidence type="ECO:0000256" key="1">
    <source>
        <dbReference type="SAM" id="MobiDB-lite"/>
    </source>
</evidence>
<reference evidence="2" key="1">
    <citation type="submission" date="2022-10" db="EMBL/GenBank/DDBJ databases">
        <title>Culturing micro-colonial fungi from biological soil crusts in the Mojave desert and describing Neophaeococcomyces mojavensis, and introducing the new genera and species Taxawa tesnikishii.</title>
        <authorList>
            <person name="Kurbessoian T."/>
            <person name="Stajich J.E."/>
        </authorList>
    </citation>
    <scope>NUCLEOTIDE SEQUENCE</scope>
    <source>
        <strain evidence="2">TK_1</strain>
    </source>
</reference>
<proteinExistence type="predicted"/>
<comment type="caution">
    <text evidence="2">The sequence shown here is derived from an EMBL/GenBank/DDBJ whole genome shotgun (WGS) entry which is preliminary data.</text>
</comment>
<dbReference type="EMBL" id="JAPDRL010000042">
    <property type="protein sequence ID" value="KAJ9663632.1"/>
    <property type="molecule type" value="Genomic_DNA"/>
</dbReference>
<feature type="region of interest" description="Disordered" evidence="1">
    <location>
        <begin position="32"/>
        <end position="56"/>
    </location>
</feature>
<accession>A0ABQ9NSY3</accession>
<sequence length="230" mass="25315">MALLEANSTLSFNSLCTKTDIPKLIEESRYAIADDDNDGSASETSDGGSDTDFDPTRLDVKDILEDLDTYTQCLADLSPSLACPAMDYADPDNVPANTIFRSRDVQQYYADIIRERFPEAAADIVDQLGRSNWERYKRVSDERAANLQASQLTVEVFDEVAASCFQDSGLGSSLPTQTNYAPSMNSCFSGWADGGRPHIPPLSEEAKRGKPFECDACGKLIRVTNGRDWK</sequence>
<protein>
    <submittedName>
        <fullName evidence="2">Uncharacterized protein</fullName>
    </submittedName>
</protein>
<evidence type="ECO:0000313" key="2">
    <source>
        <dbReference type="EMBL" id="KAJ9663632.1"/>
    </source>
</evidence>
<name>A0ABQ9NSY3_9PEZI</name>
<evidence type="ECO:0000313" key="3">
    <source>
        <dbReference type="Proteomes" id="UP001172684"/>
    </source>
</evidence>
<gene>
    <name evidence="2" type="ORF">H2201_005593</name>
</gene>